<accession>A0A3F3PH02</accession>
<dbReference type="Proteomes" id="UP000253729">
    <property type="component" value="Unassembled WGS sequence"/>
</dbReference>
<dbReference type="EMBL" id="KZ852254">
    <property type="protein sequence ID" value="RDH26149.1"/>
    <property type="molecule type" value="Genomic_DNA"/>
</dbReference>
<sequence length="804" mass="88225">MDFSDTPPIVPNCLLDRCADPDPETGPVAPAGPRTMALGLTRGYASAWKVPDALRELYQNWKDAILQAHPEISLLNFEPKYSVTKDKNVITFVVERPPSVEPVITGPSSVLGFIRFDVLQGRAEFANLGTTLGENCLELGHSTKTGDDGRLAGGHGEGLKLAALVLSRHGHHVRISTNGCHWTFNFNGSKKSNFYCRIAPSKAKREAAPSGPPAEAAKLTASVWEDVCVTIDGTSKGQRLAYTDFCAWVQRTVDLHPSVHRIRTTAGELLLNPEHQGQVYLKGIRVNHQSLDTRAFHCGYVLAHGRVDRDRQRLVDPLQARESIHAIWQEAIHKDEARALPRYLELLLTHPSSADVAGAGQQVPERTARKLWGLLRQRAERENTFFCSQARQHADAFLIQSELQKEPRALPDLLWDALRRYGLLRDPLEELRHRLQNADAIQVPQTAVAQGVARTLRALLALSTSTARTQIVFVRCETHAVDVAYQPDRYRLYIHERWLHTPPETPCGAHSSGRSALLWPQIAEELYHRAMTIITSPSGASARLSDAVLRARLQRAHQKLREMPRLIRHQQTAEGQVVSFATGHGLDYVELCSTQVYYLVVLHHVGCPATGSLLYDPGRDTCPCPRQVTALGTRKATFSGLGDRSWVPMICKAQGLHGEDTDSCVPADLQGEGGALIGSSFTTLPPPPASGQPHSVDGRPPRLWTPQDGAVPSSNDCQKGPVGEHSQWAPNPVDKTVNKPPTPSLDECRLQSPPYGHHAGHERMSQSIESVGGAVRMPANSTEGLAAEPVAEPRAAPASCSREQ</sequence>
<dbReference type="GeneID" id="38141087"/>
<feature type="region of interest" description="Disordered" evidence="1">
    <location>
        <begin position="779"/>
        <end position="804"/>
    </location>
</feature>
<evidence type="ECO:0008006" key="4">
    <source>
        <dbReference type="Google" id="ProtNLM"/>
    </source>
</evidence>
<keyword evidence="3" id="KW-1185">Reference proteome</keyword>
<evidence type="ECO:0000256" key="1">
    <source>
        <dbReference type="SAM" id="MobiDB-lite"/>
    </source>
</evidence>
<proteinExistence type="predicted"/>
<feature type="region of interest" description="Disordered" evidence="1">
    <location>
        <begin position="675"/>
        <end position="766"/>
    </location>
</feature>
<dbReference type="AlphaFoldDB" id="A0A3F3PH02"/>
<evidence type="ECO:0000313" key="2">
    <source>
        <dbReference type="EMBL" id="RDH26149.1"/>
    </source>
</evidence>
<reference evidence="2 3" key="1">
    <citation type="submission" date="2018-07" db="EMBL/GenBank/DDBJ databases">
        <title>The genomes of Aspergillus section Nigri reveals drivers in fungal speciation.</title>
        <authorList>
            <consortium name="DOE Joint Genome Institute"/>
            <person name="Vesth T.C."/>
            <person name="Nybo J."/>
            <person name="Theobald S."/>
            <person name="Brandl J."/>
            <person name="Frisvad J.C."/>
            <person name="Nielsen K.F."/>
            <person name="Lyhne E.K."/>
            <person name="Kogle M.E."/>
            <person name="Kuo A."/>
            <person name="Riley R."/>
            <person name="Clum A."/>
            <person name="Nolan M."/>
            <person name="Lipzen A."/>
            <person name="Salamov A."/>
            <person name="Henrissat B."/>
            <person name="Wiebenga A."/>
            <person name="De vries R.P."/>
            <person name="Grigoriev I.V."/>
            <person name="Mortensen U.H."/>
            <person name="Andersen M.R."/>
            <person name="Baker S.E."/>
        </authorList>
    </citation>
    <scope>NUCLEOTIDE SEQUENCE [LARGE SCALE GENOMIC DNA]</scope>
    <source>
        <strain evidence="2 3">CBS 139.54b</strain>
    </source>
</reference>
<organism evidence="2 3">
    <name type="scientific">Aspergillus welwitschiae</name>
    <dbReference type="NCBI Taxonomy" id="1341132"/>
    <lineage>
        <taxon>Eukaryota</taxon>
        <taxon>Fungi</taxon>
        <taxon>Dikarya</taxon>
        <taxon>Ascomycota</taxon>
        <taxon>Pezizomycotina</taxon>
        <taxon>Eurotiomycetes</taxon>
        <taxon>Eurotiomycetidae</taxon>
        <taxon>Eurotiales</taxon>
        <taxon>Aspergillaceae</taxon>
        <taxon>Aspergillus</taxon>
        <taxon>Aspergillus subgen. Circumdati</taxon>
    </lineage>
</organism>
<evidence type="ECO:0000313" key="3">
    <source>
        <dbReference type="Proteomes" id="UP000253729"/>
    </source>
</evidence>
<dbReference type="RefSeq" id="XP_026619171.1">
    <property type="nucleotide sequence ID" value="XM_026772731.1"/>
</dbReference>
<gene>
    <name evidence="2" type="ORF">BDQ94DRAFT_176607</name>
</gene>
<feature type="compositionally biased region" description="Low complexity" evidence="1">
    <location>
        <begin position="786"/>
        <end position="798"/>
    </location>
</feature>
<protein>
    <recommendedName>
        <fullName evidence="4">Histidine kinase-like ATPase</fullName>
    </recommendedName>
</protein>
<name>A0A3F3PH02_9EURO</name>